<gene>
    <name evidence="2" type="ORF">FHS16_001410</name>
</gene>
<dbReference type="EMBL" id="JACHXW010000003">
    <property type="protein sequence ID" value="MBB3151367.1"/>
    <property type="molecule type" value="Genomic_DNA"/>
</dbReference>
<dbReference type="GO" id="GO:0030246">
    <property type="term" value="F:carbohydrate binding"/>
    <property type="evidence" value="ECO:0007669"/>
    <property type="project" value="InterPro"/>
</dbReference>
<keyword evidence="3" id="KW-1185">Reference proteome</keyword>
<sequence>MDAAAFQESGVYYCRQLHIDSDSLSAASIDWESYDALDLVETVTGAKPKERTEVRACWSAAYLHIRYECSDSFARSTFTRRDEPLYEQDVVELFIDEAGDGRRYIELEVSPHNVVFDALISHDGESNVTDTDLAWQLDGLVSTAELLDGNTRVYTIHIPAGNFKRKLESGLIWRVNFYRIDEDPDGCREYQAWQATKAVNFHLPRQFGRLVFI</sequence>
<feature type="domain" description="Carbohydrate-binding" evidence="1">
    <location>
        <begin position="31"/>
        <end position="211"/>
    </location>
</feature>
<dbReference type="SUPFAM" id="SSF49344">
    <property type="entry name" value="CBD9-like"/>
    <property type="match status" value="1"/>
</dbReference>
<dbReference type="Pfam" id="PF06452">
    <property type="entry name" value="CBM9_1"/>
    <property type="match status" value="1"/>
</dbReference>
<comment type="caution">
    <text evidence="2">The sequence shown here is derived from an EMBL/GenBank/DDBJ whole genome shotgun (WGS) entry which is preliminary data.</text>
</comment>
<dbReference type="GO" id="GO:0016052">
    <property type="term" value="P:carbohydrate catabolic process"/>
    <property type="evidence" value="ECO:0007669"/>
    <property type="project" value="InterPro"/>
</dbReference>
<accession>A0A7W5C547</accession>
<dbReference type="RefSeq" id="WP_183560253.1">
    <property type="nucleotide sequence ID" value="NZ_CBCSLB010000002.1"/>
</dbReference>
<reference evidence="2 3" key="1">
    <citation type="submission" date="2020-08" db="EMBL/GenBank/DDBJ databases">
        <title>Genomic Encyclopedia of Type Strains, Phase III (KMG-III): the genomes of soil and plant-associated and newly described type strains.</title>
        <authorList>
            <person name="Whitman W."/>
        </authorList>
    </citation>
    <scope>NUCLEOTIDE SEQUENCE [LARGE SCALE GENOMIC DNA]</scope>
    <source>
        <strain evidence="2 3">CECT 8234</strain>
    </source>
</reference>
<dbReference type="AlphaFoldDB" id="A0A7W5C547"/>
<organism evidence="2 3">
    <name type="scientific">Paenibacillus endophyticus</name>
    <dbReference type="NCBI Taxonomy" id="1294268"/>
    <lineage>
        <taxon>Bacteria</taxon>
        <taxon>Bacillati</taxon>
        <taxon>Bacillota</taxon>
        <taxon>Bacilli</taxon>
        <taxon>Bacillales</taxon>
        <taxon>Paenibacillaceae</taxon>
        <taxon>Paenibacillus</taxon>
    </lineage>
</organism>
<proteinExistence type="predicted"/>
<evidence type="ECO:0000313" key="3">
    <source>
        <dbReference type="Proteomes" id="UP000518605"/>
    </source>
</evidence>
<dbReference type="CDD" id="cd09620">
    <property type="entry name" value="CBM9_like_3"/>
    <property type="match status" value="1"/>
</dbReference>
<dbReference type="Proteomes" id="UP000518605">
    <property type="component" value="Unassembled WGS sequence"/>
</dbReference>
<dbReference type="Gene3D" id="2.60.40.1190">
    <property type="match status" value="1"/>
</dbReference>
<protein>
    <recommendedName>
        <fullName evidence="1">Carbohydrate-binding domain-containing protein</fullName>
    </recommendedName>
</protein>
<dbReference type="GO" id="GO:0004553">
    <property type="term" value="F:hydrolase activity, hydrolyzing O-glycosyl compounds"/>
    <property type="evidence" value="ECO:0007669"/>
    <property type="project" value="InterPro"/>
</dbReference>
<evidence type="ECO:0000313" key="2">
    <source>
        <dbReference type="EMBL" id="MBB3151367.1"/>
    </source>
</evidence>
<name>A0A7W5C547_9BACL</name>
<evidence type="ECO:0000259" key="1">
    <source>
        <dbReference type="Pfam" id="PF06452"/>
    </source>
</evidence>
<dbReference type="InterPro" id="IPR010502">
    <property type="entry name" value="Carb-bd_dom_fam9"/>
</dbReference>